<feature type="compositionally biased region" description="Low complexity" evidence="1">
    <location>
        <begin position="59"/>
        <end position="70"/>
    </location>
</feature>
<feature type="region of interest" description="Disordered" evidence="1">
    <location>
        <begin position="42"/>
        <end position="70"/>
    </location>
</feature>
<evidence type="ECO:0000313" key="3">
    <source>
        <dbReference type="Proteomes" id="UP001218188"/>
    </source>
</evidence>
<protein>
    <submittedName>
        <fullName evidence="2">Uncharacterized protein</fullName>
    </submittedName>
</protein>
<evidence type="ECO:0000313" key="2">
    <source>
        <dbReference type="EMBL" id="KAJ7016390.1"/>
    </source>
</evidence>
<name>A0AAD6RY25_9AGAR</name>
<sequence length="378" mass="41447">MSVLRRSTPDGARARSVVFLAEVVGDEVVSEKIGVKWKPKMRGFARKRTHSRAQARKTPGSPSSSAAPGSIVSVNVHIEQTKNAKGKKRTCTRDVQKGVAGAERAQFPKRKTQPRLGTKTPLRIEVGTESHYECCADRSSKTFARRAGAVAVMVRDVLCGTMNTHLLHTDTALNFHPTHLSRDSPERERVWYLASRRVFVVGVRCVSRIQRGEFGGDVTSTSTPPVGALMRSGYLGQADIPSSTRCKDFLLSAAEVPGVGVRFTFIPHREKRGRVRKKETQLPTPPGVARAKGRSQPIHTSRNTHEWPHSLRRGSVYIPRPPTADDDGRDELDVEQTSRSSKDREEATGDEGAAWGVGRVGRAVGVVLVACDGSMRFP</sequence>
<organism evidence="2 3">
    <name type="scientific">Mycena alexandri</name>
    <dbReference type="NCBI Taxonomy" id="1745969"/>
    <lineage>
        <taxon>Eukaryota</taxon>
        <taxon>Fungi</taxon>
        <taxon>Dikarya</taxon>
        <taxon>Basidiomycota</taxon>
        <taxon>Agaricomycotina</taxon>
        <taxon>Agaricomycetes</taxon>
        <taxon>Agaricomycetidae</taxon>
        <taxon>Agaricales</taxon>
        <taxon>Marasmiineae</taxon>
        <taxon>Mycenaceae</taxon>
        <taxon>Mycena</taxon>
    </lineage>
</organism>
<feature type="compositionally biased region" description="Acidic residues" evidence="1">
    <location>
        <begin position="324"/>
        <end position="334"/>
    </location>
</feature>
<feature type="compositionally biased region" description="Basic residues" evidence="1">
    <location>
        <begin position="42"/>
        <end position="55"/>
    </location>
</feature>
<comment type="caution">
    <text evidence="2">The sequence shown here is derived from an EMBL/GenBank/DDBJ whole genome shotgun (WGS) entry which is preliminary data.</text>
</comment>
<proteinExistence type="predicted"/>
<feature type="region of interest" description="Disordered" evidence="1">
    <location>
        <begin position="272"/>
        <end position="353"/>
    </location>
</feature>
<accession>A0AAD6RY25</accession>
<gene>
    <name evidence="2" type="ORF">C8F04DRAFT_1202300</name>
</gene>
<dbReference type="Proteomes" id="UP001218188">
    <property type="component" value="Unassembled WGS sequence"/>
</dbReference>
<evidence type="ECO:0000256" key="1">
    <source>
        <dbReference type="SAM" id="MobiDB-lite"/>
    </source>
</evidence>
<dbReference type="AlphaFoldDB" id="A0AAD6RY25"/>
<keyword evidence="3" id="KW-1185">Reference proteome</keyword>
<reference evidence="2" key="1">
    <citation type="submission" date="2023-03" db="EMBL/GenBank/DDBJ databases">
        <title>Massive genome expansion in bonnet fungi (Mycena s.s.) driven by repeated elements and novel gene families across ecological guilds.</title>
        <authorList>
            <consortium name="Lawrence Berkeley National Laboratory"/>
            <person name="Harder C.B."/>
            <person name="Miyauchi S."/>
            <person name="Viragh M."/>
            <person name="Kuo A."/>
            <person name="Thoen E."/>
            <person name="Andreopoulos B."/>
            <person name="Lu D."/>
            <person name="Skrede I."/>
            <person name="Drula E."/>
            <person name="Henrissat B."/>
            <person name="Morin E."/>
            <person name="Kohler A."/>
            <person name="Barry K."/>
            <person name="LaButti K."/>
            <person name="Morin E."/>
            <person name="Salamov A."/>
            <person name="Lipzen A."/>
            <person name="Mereny Z."/>
            <person name="Hegedus B."/>
            <person name="Baldrian P."/>
            <person name="Stursova M."/>
            <person name="Weitz H."/>
            <person name="Taylor A."/>
            <person name="Grigoriev I.V."/>
            <person name="Nagy L.G."/>
            <person name="Martin F."/>
            <person name="Kauserud H."/>
        </authorList>
    </citation>
    <scope>NUCLEOTIDE SEQUENCE</scope>
    <source>
        <strain evidence="2">CBHHK200</strain>
    </source>
</reference>
<dbReference type="EMBL" id="JARJCM010000513">
    <property type="protein sequence ID" value="KAJ7016390.1"/>
    <property type="molecule type" value="Genomic_DNA"/>
</dbReference>